<reference evidence="7" key="1">
    <citation type="journal article" date="2021" name="Sci. Adv.">
        <title>The American lobster genome reveals insights on longevity, neural, and immune adaptations.</title>
        <authorList>
            <person name="Polinski J.M."/>
            <person name="Zimin A.V."/>
            <person name="Clark K.F."/>
            <person name="Kohn A.B."/>
            <person name="Sadowski N."/>
            <person name="Timp W."/>
            <person name="Ptitsyn A."/>
            <person name="Khanna P."/>
            <person name="Romanova D.Y."/>
            <person name="Williams P."/>
            <person name="Greenwood S.J."/>
            <person name="Moroz L.L."/>
            <person name="Walt D.R."/>
            <person name="Bodnar A.G."/>
        </authorList>
    </citation>
    <scope>NUCLEOTIDE SEQUENCE</scope>
    <source>
        <strain evidence="7">GMGI-L3</strain>
    </source>
</reference>
<dbReference type="EMBL" id="JAHLQT010031381">
    <property type="protein sequence ID" value="KAG7160297.1"/>
    <property type="molecule type" value="Genomic_DNA"/>
</dbReference>
<comment type="subcellular location">
    <subcellularLocation>
        <location evidence="1">Membrane</location>
        <topology evidence="1">Multi-pass membrane protein</topology>
    </subcellularLocation>
</comment>
<sequence length="415" mass="45263">MGCFVYMIFGSCKDITIGPTAIMAIMTHEYSGSGGPENAVLLCFLSGLIIFASGLCNLGFLINFISKPVICGFTSAAAISIASSQIKGLFGLKYSSEGVLETWEKLFENIEDMRWQDLTLGLCCIVVLLLMRKLKDLKVVKVKATDGKGKRILKKLAFLTSVGRNALVVISALLIAYCVDNDQPFTLTGEIKPGLPSFQLPPFSMTINGTYYSFSYMMENVGAGVIIIPMISILESIAIASAFSGGKTIDATQEMFALGLCNFLGSFLQSMPVTGSFSRTAVNSTSGVRTTAGGAITGVLVMLALAFLTSSFKYIPKASLSAVIICAVIFMVEYEMVIPIWKARRIDQLPLWGSFLTCLFWKLEYGILVGVLINLSILLYGIARPKVDVNVTKIQVITSKFLTNFLEERFLFIRY</sequence>
<protein>
    <submittedName>
        <fullName evidence="7">Sodium-independent sulfate anion transporter-like 3</fullName>
    </submittedName>
</protein>
<gene>
    <name evidence="7" type="ORF">Hamer_G030015</name>
</gene>
<feature type="transmembrane region" description="Helical" evidence="5">
    <location>
        <begin position="221"/>
        <end position="243"/>
    </location>
</feature>
<dbReference type="InterPro" id="IPR011547">
    <property type="entry name" value="SLC26A/SulP_dom"/>
</dbReference>
<dbReference type="GO" id="GO:0055085">
    <property type="term" value="P:transmembrane transport"/>
    <property type="evidence" value="ECO:0007669"/>
    <property type="project" value="InterPro"/>
</dbReference>
<feature type="transmembrane region" description="Helical" evidence="5">
    <location>
        <begin position="363"/>
        <end position="383"/>
    </location>
</feature>
<proteinExistence type="predicted"/>
<organism evidence="7 8">
    <name type="scientific">Homarus americanus</name>
    <name type="common">American lobster</name>
    <dbReference type="NCBI Taxonomy" id="6706"/>
    <lineage>
        <taxon>Eukaryota</taxon>
        <taxon>Metazoa</taxon>
        <taxon>Ecdysozoa</taxon>
        <taxon>Arthropoda</taxon>
        <taxon>Crustacea</taxon>
        <taxon>Multicrustacea</taxon>
        <taxon>Malacostraca</taxon>
        <taxon>Eumalacostraca</taxon>
        <taxon>Eucarida</taxon>
        <taxon>Decapoda</taxon>
        <taxon>Pleocyemata</taxon>
        <taxon>Astacidea</taxon>
        <taxon>Nephropoidea</taxon>
        <taxon>Nephropidae</taxon>
        <taxon>Homarus</taxon>
    </lineage>
</organism>
<feature type="transmembrane region" description="Helical" evidence="5">
    <location>
        <begin position="291"/>
        <end position="308"/>
    </location>
</feature>
<keyword evidence="8" id="KW-1185">Reference proteome</keyword>
<keyword evidence="4 5" id="KW-0472">Membrane</keyword>
<feature type="transmembrane region" description="Helical" evidence="5">
    <location>
        <begin position="255"/>
        <end position="271"/>
    </location>
</feature>
<keyword evidence="3 5" id="KW-1133">Transmembrane helix</keyword>
<evidence type="ECO:0000256" key="5">
    <source>
        <dbReference type="SAM" id="Phobius"/>
    </source>
</evidence>
<evidence type="ECO:0000256" key="1">
    <source>
        <dbReference type="ARBA" id="ARBA00004141"/>
    </source>
</evidence>
<accession>A0A8J5MR42</accession>
<keyword evidence="2 5" id="KW-0812">Transmembrane</keyword>
<comment type="caution">
    <text evidence="7">The sequence shown here is derived from an EMBL/GenBank/DDBJ whole genome shotgun (WGS) entry which is preliminary data.</text>
</comment>
<dbReference type="InterPro" id="IPR001902">
    <property type="entry name" value="SLC26A/SulP_fam"/>
</dbReference>
<evidence type="ECO:0000313" key="7">
    <source>
        <dbReference type="EMBL" id="KAG7160297.1"/>
    </source>
</evidence>
<feature type="transmembrane region" description="Helical" evidence="5">
    <location>
        <begin position="152"/>
        <end position="177"/>
    </location>
</feature>
<feature type="domain" description="SLC26A/SulP transporter" evidence="6">
    <location>
        <begin position="2"/>
        <end position="348"/>
    </location>
</feature>
<dbReference type="Pfam" id="PF00916">
    <property type="entry name" value="Sulfate_transp"/>
    <property type="match status" value="1"/>
</dbReference>
<evidence type="ECO:0000256" key="2">
    <source>
        <dbReference type="ARBA" id="ARBA00022692"/>
    </source>
</evidence>
<feature type="transmembrane region" description="Helical" evidence="5">
    <location>
        <begin position="39"/>
        <end position="62"/>
    </location>
</feature>
<dbReference type="PANTHER" id="PTHR11814">
    <property type="entry name" value="SULFATE TRANSPORTER"/>
    <property type="match status" value="1"/>
</dbReference>
<evidence type="ECO:0000256" key="4">
    <source>
        <dbReference type="ARBA" id="ARBA00023136"/>
    </source>
</evidence>
<evidence type="ECO:0000259" key="6">
    <source>
        <dbReference type="Pfam" id="PF00916"/>
    </source>
</evidence>
<dbReference type="AlphaFoldDB" id="A0A8J5MR42"/>
<evidence type="ECO:0000256" key="3">
    <source>
        <dbReference type="ARBA" id="ARBA00022989"/>
    </source>
</evidence>
<name>A0A8J5MR42_HOMAM</name>
<feature type="transmembrane region" description="Helical" evidence="5">
    <location>
        <begin position="320"/>
        <end position="343"/>
    </location>
</feature>
<dbReference type="GO" id="GO:0016020">
    <property type="term" value="C:membrane"/>
    <property type="evidence" value="ECO:0007669"/>
    <property type="project" value="UniProtKB-SubCell"/>
</dbReference>
<evidence type="ECO:0000313" key="8">
    <source>
        <dbReference type="Proteomes" id="UP000747542"/>
    </source>
</evidence>
<dbReference type="Proteomes" id="UP000747542">
    <property type="component" value="Unassembled WGS sequence"/>
</dbReference>